<dbReference type="GO" id="GO:0016020">
    <property type="term" value="C:membrane"/>
    <property type="evidence" value="ECO:0007669"/>
    <property type="project" value="TreeGrafter"/>
</dbReference>
<dbReference type="CDD" id="cd16495">
    <property type="entry name" value="RING_CH-C4HC3_MARCH"/>
    <property type="match status" value="1"/>
</dbReference>
<keyword evidence="1" id="KW-0479">Metal-binding</keyword>
<feature type="transmembrane region" description="Helical" evidence="4">
    <location>
        <begin position="149"/>
        <end position="173"/>
    </location>
</feature>
<dbReference type="GO" id="GO:0008270">
    <property type="term" value="F:zinc ion binding"/>
    <property type="evidence" value="ECO:0007669"/>
    <property type="project" value="UniProtKB-KW"/>
</dbReference>
<comment type="caution">
    <text evidence="6">The sequence shown here is derived from an EMBL/GenBank/DDBJ whole genome shotgun (WGS) entry which is preliminary data.</text>
</comment>
<dbReference type="PROSITE" id="PS51292">
    <property type="entry name" value="ZF_RING_CH"/>
    <property type="match status" value="1"/>
</dbReference>
<dbReference type="SMART" id="SM00744">
    <property type="entry name" value="RINGv"/>
    <property type="match status" value="1"/>
</dbReference>
<protein>
    <recommendedName>
        <fullName evidence="5">RING-CH-type domain-containing protein</fullName>
    </recommendedName>
</protein>
<dbReference type="PANTHER" id="PTHR23012:SF175">
    <property type="entry name" value="RING_FYVE_PHD ZINC FINGER SUPERFAMILY PROTEIN"/>
    <property type="match status" value="1"/>
</dbReference>
<dbReference type="GO" id="GO:0016567">
    <property type="term" value="P:protein ubiquitination"/>
    <property type="evidence" value="ECO:0007669"/>
    <property type="project" value="TreeGrafter"/>
</dbReference>
<keyword evidence="4" id="KW-1133">Transmembrane helix</keyword>
<evidence type="ECO:0000313" key="6">
    <source>
        <dbReference type="EMBL" id="KAG6654294.1"/>
    </source>
</evidence>
<keyword evidence="4" id="KW-0812">Transmembrane</keyword>
<keyword evidence="7" id="KW-1185">Reference proteome</keyword>
<gene>
    <name evidence="6" type="ORF">CIPAW_05G135000</name>
</gene>
<dbReference type="AlphaFoldDB" id="A0A8T1QJE3"/>
<keyword evidence="3" id="KW-0862">Zinc</keyword>
<keyword evidence="4" id="KW-0472">Membrane</keyword>
<dbReference type="InterPro" id="IPR011016">
    <property type="entry name" value="Znf_RING-CH"/>
</dbReference>
<dbReference type="Pfam" id="PF12428">
    <property type="entry name" value="DUF3675"/>
    <property type="match status" value="1"/>
</dbReference>
<feature type="domain" description="RING-CH-type" evidence="5">
    <location>
        <begin position="1"/>
        <end position="56"/>
    </location>
</feature>
<proteinExistence type="predicted"/>
<sequence>MAECRICQEEDSVENLETPCACSGSLKYAHRKCVQHWCNEKGDITCEICHQPYQPGYTAPPPPPHSEETAINIGGGWTISGTPLDLGDPRILAIAEAERHFLEAEYDEYADSNASGAAFCRSVALILMALLLLRHALSITDPDAEDDASTFFSLFLLRAAGFLLPCYIMAWAISILQRRRQRQEAATMAANQIAFVLQPGQRGGLQFAIASGPTVASHQETV</sequence>
<evidence type="ECO:0000256" key="1">
    <source>
        <dbReference type="ARBA" id="ARBA00022723"/>
    </source>
</evidence>
<dbReference type="EMBL" id="CM031813">
    <property type="protein sequence ID" value="KAG6654294.1"/>
    <property type="molecule type" value="Genomic_DNA"/>
</dbReference>
<organism evidence="6 7">
    <name type="scientific">Carya illinoinensis</name>
    <name type="common">Pecan</name>
    <dbReference type="NCBI Taxonomy" id="32201"/>
    <lineage>
        <taxon>Eukaryota</taxon>
        <taxon>Viridiplantae</taxon>
        <taxon>Streptophyta</taxon>
        <taxon>Embryophyta</taxon>
        <taxon>Tracheophyta</taxon>
        <taxon>Spermatophyta</taxon>
        <taxon>Magnoliopsida</taxon>
        <taxon>eudicotyledons</taxon>
        <taxon>Gunneridae</taxon>
        <taxon>Pentapetalae</taxon>
        <taxon>rosids</taxon>
        <taxon>fabids</taxon>
        <taxon>Fagales</taxon>
        <taxon>Juglandaceae</taxon>
        <taxon>Carya</taxon>
    </lineage>
</organism>
<reference evidence="6" key="1">
    <citation type="submission" date="2020-12" db="EMBL/GenBank/DDBJ databases">
        <title>WGS assembly of Carya illinoinensis cv. Pawnee.</title>
        <authorList>
            <person name="Platts A."/>
            <person name="Shu S."/>
            <person name="Wright S."/>
            <person name="Barry K."/>
            <person name="Edger P."/>
            <person name="Pires J.C."/>
            <person name="Schmutz J."/>
        </authorList>
    </citation>
    <scope>NUCLEOTIDE SEQUENCE</scope>
    <source>
        <tissue evidence="6">Leaf</tissue>
    </source>
</reference>
<dbReference type="Pfam" id="PF12906">
    <property type="entry name" value="RINGv"/>
    <property type="match status" value="1"/>
</dbReference>
<dbReference type="InterPro" id="IPR033275">
    <property type="entry name" value="MARCH-like"/>
</dbReference>
<feature type="transmembrane region" description="Helical" evidence="4">
    <location>
        <begin position="118"/>
        <end position="137"/>
    </location>
</feature>
<evidence type="ECO:0000259" key="5">
    <source>
        <dbReference type="PROSITE" id="PS51292"/>
    </source>
</evidence>
<evidence type="ECO:0000313" key="7">
    <source>
        <dbReference type="Proteomes" id="UP000811609"/>
    </source>
</evidence>
<evidence type="ECO:0000256" key="4">
    <source>
        <dbReference type="SAM" id="Phobius"/>
    </source>
</evidence>
<dbReference type="FunFam" id="3.30.40.10:FF:000146">
    <property type="entry name" value="RING/FYVE/PHD zinc finger protein"/>
    <property type="match status" value="1"/>
</dbReference>
<dbReference type="PANTHER" id="PTHR23012">
    <property type="entry name" value="RING/FYVE/PHD ZINC FINGER DOMAIN-CONTAINING"/>
    <property type="match status" value="1"/>
</dbReference>
<keyword evidence="2" id="KW-0863">Zinc-finger</keyword>
<evidence type="ECO:0000256" key="2">
    <source>
        <dbReference type="ARBA" id="ARBA00022771"/>
    </source>
</evidence>
<evidence type="ECO:0000256" key="3">
    <source>
        <dbReference type="ARBA" id="ARBA00022833"/>
    </source>
</evidence>
<dbReference type="InterPro" id="IPR022143">
    <property type="entry name" value="DUF3675"/>
</dbReference>
<dbReference type="GO" id="GO:0004842">
    <property type="term" value="F:ubiquitin-protein transferase activity"/>
    <property type="evidence" value="ECO:0007669"/>
    <property type="project" value="TreeGrafter"/>
</dbReference>
<accession>A0A8T1QJE3</accession>
<dbReference type="Proteomes" id="UP000811609">
    <property type="component" value="Chromosome 5"/>
</dbReference>
<name>A0A8T1QJE3_CARIL</name>